<dbReference type="SUPFAM" id="SSF46785">
    <property type="entry name" value="Winged helix' DNA-binding domain"/>
    <property type="match status" value="1"/>
</dbReference>
<keyword evidence="8" id="KW-1185">Reference proteome</keyword>
<proteinExistence type="inferred from homology"/>
<dbReference type="InterPro" id="IPR005119">
    <property type="entry name" value="LysR_subst-bd"/>
</dbReference>
<evidence type="ECO:0000256" key="2">
    <source>
        <dbReference type="ARBA" id="ARBA00023015"/>
    </source>
</evidence>
<comment type="similarity">
    <text evidence="1">Belongs to the LysR transcriptional regulatory family.</text>
</comment>
<reference evidence="7 8" key="1">
    <citation type="submission" date="2021-12" db="EMBL/GenBank/DDBJ databases">
        <title>Discovery of the Pendulisporaceae a myxobacterial family with distinct sporulation behavior and unique specialized metabolism.</title>
        <authorList>
            <person name="Garcia R."/>
            <person name="Popoff A."/>
            <person name="Bader C.D."/>
            <person name="Loehr J."/>
            <person name="Walesch S."/>
            <person name="Walt C."/>
            <person name="Boldt J."/>
            <person name="Bunk B."/>
            <person name="Haeckl F.J.F.P.J."/>
            <person name="Gunesch A.P."/>
            <person name="Birkelbach J."/>
            <person name="Nuebel U."/>
            <person name="Pietschmann T."/>
            <person name="Bach T."/>
            <person name="Mueller R."/>
        </authorList>
    </citation>
    <scope>NUCLEOTIDE SEQUENCE [LARGE SCALE GENOMIC DNA]</scope>
    <source>
        <strain evidence="7 8">MSr12523</strain>
    </source>
</reference>
<dbReference type="PANTHER" id="PTHR30346:SF26">
    <property type="entry name" value="HYDROGEN PEROXIDE-INDUCIBLE GENES ACTIVATOR"/>
    <property type="match status" value="1"/>
</dbReference>
<evidence type="ECO:0000256" key="1">
    <source>
        <dbReference type="ARBA" id="ARBA00009437"/>
    </source>
</evidence>
<dbReference type="InterPro" id="IPR000847">
    <property type="entry name" value="LysR_HTH_N"/>
</dbReference>
<keyword evidence="2" id="KW-0805">Transcription regulation</keyword>
<protein>
    <submittedName>
        <fullName evidence="7">LysR substrate-binding domain-containing protein</fullName>
    </submittedName>
</protein>
<dbReference type="SUPFAM" id="SSF53850">
    <property type="entry name" value="Periplasmic binding protein-like II"/>
    <property type="match status" value="1"/>
</dbReference>
<organism evidence="7 8">
    <name type="scientific">Pendulispora brunnea</name>
    <dbReference type="NCBI Taxonomy" id="2905690"/>
    <lineage>
        <taxon>Bacteria</taxon>
        <taxon>Pseudomonadati</taxon>
        <taxon>Myxococcota</taxon>
        <taxon>Myxococcia</taxon>
        <taxon>Myxococcales</taxon>
        <taxon>Sorangiineae</taxon>
        <taxon>Pendulisporaceae</taxon>
        <taxon>Pendulispora</taxon>
    </lineage>
</organism>
<dbReference type="Gene3D" id="1.10.10.10">
    <property type="entry name" value="Winged helix-like DNA-binding domain superfamily/Winged helix DNA-binding domain"/>
    <property type="match status" value="1"/>
</dbReference>
<feature type="domain" description="HTH lysR-type" evidence="6">
    <location>
        <begin position="7"/>
        <end position="64"/>
    </location>
</feature>
<dbReference type="Proteomes" id="UP001379533">
    <property type="component" value="Chromosome"/>
</dbReference>
<dbReference type="PRINTS" id="PR00039">
    <property type="entry name" value="HTHLYSR"/>
</dbReference>
<dbReference type="Gene3D" id="3.40.190.10">
    <property type="entry name" value="Periplasmic binding protein-like II"/>
    <property type="match status" value="2"/>
</dbReference>
<evidence type="ECO:0000313" key="7">
    <source>
        <dbReference type="EMBL" id="WXA99757.1"/>
    </source>
</evidence>
<accession>A0ABZ2KPY2</accession>
<evidence type="ECO:0000256" key="3">
    <source>
        <dbReference type="ARBA" id="ARBA00023125"/>
    </source>
</evidence>
<dbReference type="EMBL" id="CP089982">
    <property type="protein sequence ID" value="WXA99757.1"/>
    <property type="molecule type" value="Genomic_DNA"/>
</dbReference>
<evidence type="ECO:0000256" key="5">
    <source>
        <dbReference type="ARBA" id="ARBA00023163"/>
    </source>
</evidence>
<dbReference type="CDD" id="cd08411">
    <property type="entry name" value="PBP2_OxyR"/>
    <property type="match status" value="1"/>
</dbReference>
<evidence type="ECO:0000313" key="8">
    <source>
        <dbReference type="Proteomes" id="UP001379533"/>
    </source>
</evidence>
<dbReference type="InterPro" id="IPR036390">
    <property type="entry name" value="WH_DNA-bd_sf"/>
</dbReference>
<dbReference type="InterPro" id="IPR036388">
    <property type="entry name" value="WH-like_DNA-bd_sf"/>
</dbReference>
<keyword evidence="5" id="KW-0804">Transcription</keyword>
<sequence length="308" mass="33811">MTAPHPFSLRQLQYVVAVADLLSFRRAAEHCHVSQPSLSAQLAQLEEAVGVQLFERDRRRVLPTAAGQALVERARRVLLEADDLVEAAKRVADPLDGTLRIGVIPTVSPYLLPRLTPRLRRNFERLSVAWLEDKTDVLVKHLTSGNLDAALVALEADIGDVEHDVIAKDPFFLVAPPEHPLAKKSAPASRAELRDAGVLLLDDGHCLREQALDFCSRANARELEFRATSLPTLVQMVAGGSGVTLLPALSIPTETQRARLRVRSFTDPAPSRTIALVWRKRSPLSLALHKLAAVLRDAYPASPASRTR</sequence>
<name>A0ABZ2KPY2_9BACT</name>
<gene>
    <name evidence="7" type="ORF">LZC95_23440</name>
</gene>
<dbReference type="RefSeq" id="WP_394850399.1">
    <property type="nucleotide sequence ID" value="NZ_CP089982.1"/>
</dbReference>
<evidence type="ECO:0000256" key="4">
    <source>
        <dbReference type="ARBA" id="ARBA00023159"/>
    </source>
</evidence>
<keyword evidence="3" id="KW-0238">DNA-binding</keyword>
<evidence type="ECO:0000259" key="6">
    <source>
        <dbReference type="PROSITE" id="PS50931"/>
    </source>
</evidence>
<dbReference type="Pfam" id="PF03466">
    <property type="entry name" value="LysR_substrate"/>
    <property type="match status" value="1"/>
</dbReference>
<dbReference type="PROSITE" id="PS50931">
    <property type="entry name" value="HTH_LYSR"/>
    <property type="match status" value="1"/>
</dbReference>
<dbReference type="Pfam" id="PF00126">
    <property type="entry name" value="HTH_1"/>
    <property type="match status" value="1"/>
</dbReference>
<keyword evidence="4" id="KW-0010">Activator</keyword>
<dbReference type="PANTHER" id="PTHR30346">
    <property type="entry name" value="TRANSCRIPTIONAL DUAL REGULATOR HCAR-RELATED"/>
    <property type="match status" value="1"/>
</dbReference>